<protein>
    <submittedName>
        <fullName evidence="1">Uncharacterized protein</fullName>
    </submittedName>
</protein>
<dbReference type="AlphaFoldDB" id="A0A0A7G0G9"/>
<accession>A0A0A7G0G9</accession>
<organism evidence="1 2">
    <name type="scientific">Clostridium baratii str. Sullivan</name>
    <dbReference type="NCBI Taxonomy" id="1415775"/>
    <lineage>
        <taxon>Bacteria</taxon>
        <taxon>Bacillati</taxon>
        <taxon>Bacillota</taxon>
        <taxon>Clostridia</taxon>
        <taxon>Eubacteriales</taxon>
        <taxon>Clostridiaceae</taxon>
        <taxon>Clostridium</taxon>
    </lineage>
</organism>
<dbReference type="EMBL" id="CP006906">
    <property type="protein sequence ID" value="AIY85312.1"/>
    <property type="molecule type" value="Genomic_DNA"/>
</dbReference>
<dbReference type="KEGG" id="cbv:U729_3108"/>
<gene>
    <name evidence="1" type="ORF">U729_3108</name>
</gene>
<proteinExistence type="predicted"/>
<evidence type="ECO:0000313" key="1">
    <source>
        <dbReference type="EMBL" id="AIY85312.1"/>
    </source>
</evidence>
<dbReference type="HOGENOM" id="CLU_3023865_0_0_9"/>
<sequence length="55" mass="6287">MKDQCMQCENTIKDKERDVVLSCKLSAALNNPSLIVLGIKGCCPYHKYPEYYGFK</sequence>
<keyword evidence="1" id="KW-0614">Plasmid</keyword>
<keyword evidence="2" id="KW-1185">Reference proteome</keyword>
<evidence type="ECO:0000313" key="2">
    <source>
        <dbReference type="Proteomes" id="UP000030635"/>
    </source>
</evidence>
<name>A0A0A7G0G9_9CLOT</name>
<reference evidence="1 2" key="1">
    <citation type="journal article" date="2015" name="Infect. Genet. Evol.">
        <title>Genomic sequences of six botulinum neurotoxin-producing strains representing three clostridial species illustrate the mobility and diversity of botulinum neurotoxin genes.</title>
        <authorList>
            <person name="Smith T.J."/>
            <person name="Hill K.K."/>
            <person name="Xie G."/>
            <person name="Foley B.T."/>
            <person name="Williamson C.H."/>
            <person name="Foster J.T."/>
            <person name="Johnson S.L."/>
            <person name="Chertkov O."/>
            <person name="Teshima H."/>
            <person name="Gibbons H.S."/>
            <person name="Johnsky L.A."/>
            <person name="Karavis M.A."/>
            <person name="Smith L.A."/>
        </authorList>
    </citation>
    <scope>NUCLEOTIDE SEQUENCE [LARGE SCALE GENOMIC DNA]</scope>
    <source>
        <strain evidence="1 2">Sullivan</strain>
        <plasmid evidence="1">pCBJ</plasmid>
    </source>
</reference>
<dbReference type="Proteomes" id="UP000030635">
    <property type="component" value="Plasmid pCBJ"/>
</dbReference>
<dbReference type="RefSeq" id="WP_158380629.1">
    <property type="nucleotide sequence ID" value="NZ_CP006906.1"/>
</dbReference>
<geneLocation type="plasmid" evidence="1 2">
    <name>pCBJ</name>
</geneLocation>